<keyword evidence="2" id="KW-0812">Transmembrane</keyword>
<dbReference type="EMBL" id="KI894026">
    <property type="protein sequence ID" value="OCF21596.1"/>
    <property type="molecule type" value="Genomic_DNA"/>
</dbReference>
<reference evidence="4" key="4">
    <citation type="submission" date="2024-02" db="EMBL/GenBank/DDBJ databases">
        <title>Comparative genomics of Cryptococcus and Kwoniella reveals pathogenesis evolution and contrasting modes of karyotype evolution via chromosome fusion or intercentromeric recombination.</title>
        <authorList>
            <person name="Coelho M.A."/>
            <person name="David-Palma M."/>
            <person name="Shea T."/>
            <person name="Bowers K."/>
            <person name="McGinley-Smith S."/>
            <person name="Mohammad A.W."/>
            <person name="Gnirke A."/>
            <person name="Yurkov A.M."/>
            <person name="Nowrousian M."/>
            <person name="Sun S."/>
            <person name="Cuomo C.A."/>
            <person name="Heitman J."/>
        </authorList>
    </citation>
    <scope>NUCLEOTIDE SEQUENCE</scope>
    <source>
        <strain evidence="4">CBS 10118</strain>
    </source>
</reference>
<evidence type="ECO:0000313" key="3">
    <source>
        <dbReference type="EMBL" id="OCF21596.1"/>
    </source>
</evidence>
<sequence length="94" mass="9838">MGAGLPTEAGPGMSSFNSLTPSWTTTSNGPSPTDSRPQQPVQTYSETGEQLKEVKRAGKTTGALIGAVVGTVLVSIILVYLYKQKGASIMRLPK</sequence>
<accession>A0A1B9FS53</accession>
<feature type="transmembrane region" description="Helical" evidence="2">
    <location>
        <begin position="63"/>
        <end position="82"/>
    </location>
</feature>
<feature type="region of interest" description="Disordered" evidence="1">
    <location>
        <begin position="1"/>
        <end position="47"/>
    </location>
</feature>
<protein>
    <submittedName>
        <fullName evidence="3">Uncharacterized protein</fullName>
    </submittedName>
</protein>
<name>A0A1B9FS53_9TREE</name>
<reference evidence="4" key="2">
    <citation type="submission" date="2013-07" db="EMBL/GenBank/DDBJ databases">
        <authorList>
            <consortium name="The Broad Institute Genome Sequencing Platform"/>
            <person name="Cuomo C."/>
            <person name="Litvintseva A."/>
            <person name="Chen Y."/>
            <person name="Heitman J."/>
            <person name="Sun S."/>
            <person name="Springer D."/>
            <person name="Dromer F."/>
            <person name="Young S.K."/>
            <person name="Zeng Q."/>
            <person name="Gargeya S."/>
            <person name="Fitzgerald M."/>
            <person name="Abouelleil A."/>
            <person name="Alvarado L."/>
            <person name="Berlin A.M."/>
            <person name="Chapman S.B."/>
            <person name="Dewar J."/>
            <person name="Goldberg J."/>
            <person name="Griggs A."/>
            <person name="Gujja S."/>
            <person name="Hansen M."/>
            <person name="Howarth C."/>
            <person name="Imamovic A."/>
            <person name="Larimer J."/>
            <person name="McCowan C."/>
            <person name="Murphy C."/>
            <person name="Pearson M."/>
            <person name="Priest M."/>
            <person name="Roberts A."/>
            <person name="Saif S."/>
            <person name="Shea T."/>
            <person name="Sykes S."/>
            <person name="Wortman J."/>
            <person name="Nusbaum C."/>
            <person name="Birren B."/>
        </authorList>
    </citation>
    <scope>NUCLEOTIDE SEQUENCE</scope>
    <source>
        <strain evidence="4">CBS 10118</strain>
    </source>
</reference>
<gene>
    <name evidence="3" type="ORF">I302_08370</name>
    <name evidence="4" type="ORF">I302_105082</name>
</gene>
<dbReference type="VEuPathDB" id="FungiDB:I302_08370"/>
<dbReference type="KEGG" id="kbi:30212769"/>
<proteinExistence type="predicted"/>
<keyword evidence="2" id="KW-1133">Transmembrane helix</keyword>
<reference evidence="3" key="1">
    <citation type="submission" date="2013-07" db="EMBL/GenBank/DDBJ databases">
        <title>The Genome Sequence of Cryptococcus bestiolae CBS10118.</title>
        <authorList>
            <consortium name="The Broad Institute Genome Sequencing Platform"/>
            <person name="Cuomo C."/>
            <person name="Litvintseva A."/>
            <person name="Chen Y."/>
            <person name="Heitman J."/>
            <person name="Sun S."/>
            <person name="Springer D."/>
            <person name="Dromer F."/>
            <person name="Young S.K."/>
            <person name="Zeng Q."/>
            <person name="Gargeya S."/>
            <person name="Fitzgerald M."/>
            <person name="Abouelleil A."/>
            <person name="Alvarado L."/>
            <person name="Berlin A.M."/>
            <person name="Chapman S.B."/>
            <person name="Dewar J."/>
            <person name="Goldberg J."/>
            <person name="Griggs A."/>
            <person name="Gujja S."/>
            <person name="Hansen M."/>
            <person name="Howarth C."/>
            <person name="Imamovic A."/>
            <person name="Larimer J."/>
            <person name="McCowan C."/>
            <person name="Murphy C."/>
            <person name="Pearson M."/>
            <person name="Priest M."/>
            <person name="Roberts A."/>
            <person name="Saif S."/>
            <person name="Shea T."/>
            <person name="Sykes S."/>
            <person name="Wortman J."/>
            <person name="Nusbaum C."/>
            <person name="Birren B."/>
        </authorList>
    </citation>
    <scope>NUCLEOTIDE SEQUENCE [LARGE SCALE GENOMIC DNA]</scope>
    <source>
        <strain evidence="3">CBS 10118</strain>
    </source>
</reference>
<reference evidence="3" key="3">
    <citation type="submission" date="2014-01" db="EMBL/GenBank/DDBJ databases">
        <title>Evolution of pathogenesis and genome organization in the Tremellales.</title>
        <authorList>
            <person name="Cuomo C."/>
            <person name="Litvintseva A."/>
            <person name="Heitman J."/>
            <person name="Chen Y."/>
            <person name="Sun S."/>
            <person name="Springer D."/>
            <person name="Dromer F."/>
            <person name="Young S."/>
            <person name="Zeng Q."/>
            <person name="Chapman S."/>
            <person name="Gujja S."/>
            <person name="Saif S."/>
            <person name="Birren B."/>
        </authorList>
    </citation>
    <scope>NUCLEOTIDE SEQUENCE</scope>
    <source>
        <strain evidence="3">CBS 10118</strain>
    </source>
</reference>
<organism evidence="3">
    <name type="scientific">Kwoniella bestiolae CBS 10118</name>
    <dbReference type="NCBI Taxonomy" id="1296100"/>
    <lineage>
        <taxon>Eukaryota</taxon>
        <taxon>Fungi</taxon>
        <taxon>Dikarya</taxon>
        <taxon>Basidiomycota</taxon>
        <taxon>Agaricomycotina</taxon>
        <taxon>Tremellomycetes</taxon>
        <taxon>Tremellales</taxon>
        <taxon>Cryptococcaceae</taxon>
        <taxon>Kwoniella</taxon>
    </lineage>
</organism>
<evidence type="ECO:0000256" key="1">
    <source>
        <dbReference type="SAM" id="MobiDB-lite"/>
    </source>
</evidence>
<evidence type="ECO:0000313" key="4">
    <source>
        <dbReference type="EMBL" id="WVW83065.1"/>
    </source>
</evidence>
<dbReference type="EMBL" id="CP144543">
    <property type="protein sequence ID" value="WVW83065.1"/>
    <property type="molecule type" value="Genomic_DNA"/>
</dbReference>
<dbReference type="RefSeq" id="XP_019042666.1">
    <property type="nucleotide sequence ID" value="XM_019194953.1"/>
</dbReference>
<keyword evidence="2" id="KW-0472">Membrane</keyword>
<evidence type="ECO:0000256" key="2">
    <source>
        <dbReference type="SAM" id="Phobius"/>
    </source>
</evidence>
<dbReference type="AlphaFoldDB" id="A0A1B9FS53"/>
<evidence type="ECO:0000313" key="5">
    <source>
        <dbReference type="Proteomes" id="UP000092730"/>
    </source>
</evidence>
<dbReference type="GeneID" id="30212769"/>
<dbReference type="Proteomes" id="UP000092730">
    <property type="component" value="Chromosome 3"/>
</dbReference>
<feature type="compositionally biased region" description="Polar residues" evidence="1">
    <location>
        <begin position="14"/>
        <end position="47"/>
    </location>
</feature>
<keyword evidence="5" id="KW-1185">Reference proteome</keyword>